<organism evidence="2 3">
    <name type="scientific">Phyllobacterium brassicacearum</name>
    <dbReference type="NCBI Taxonomy" id="314235"/>
    <lineage>
        <taxon>Bacteria</taxon>
        <taxon>Pseudomonadati</taxon>
        <taxon>Pseudomonadota</taxon>
        <taxon>Alphaproteobacteria</taxon>
        <taxon>Hyphomicrobiales</taxon>
        <taxon>Phyllobacteriaceae</taxon>
        <taxon>Phyllobacterium</taxon>
    </lineage>
</organism>
<feature type="transmembrane region" description="Helical" evidence="1">
    <location>
        <begin position="20"/>
        <end position="37"/>
    </location>
</feature>
<feature type="transmembrane region" description="Helical" evidence="1">
    <location>
        <begin position="43"/>
        <end position="61"/>
    </location>
</feature>
<sequence>MELSISANNAIMRMSFMARLLLRCAIVGVATLVSYQFFSKDSYYLFVILLCIAAIVGGLWWRKDERGLWSRNDKQ</sequence>
<accession>A0A2P7BBF3</accession>
<gene>
    <name evidence="2" type="ORF">CU102_23175</name>
</gene>
<comment type="caution">
    <text evidence="2">The sequence shown here is derived from an EMBL/GenBank/DDBJ whole genome shotgun (WGS) entry which is preliminary data.</text>
</comment>
<reference evidence="3" key="1">
    <citation type="submission" date="2017-11" db="EMBL/GenBank/DDBJ databases">
        <authorList>
            <person name="Kuznetsova I."/>
            <person name="Sazanova A."/>
            <person name="Chirak E."/>
            <person name="Safronova V."/>
            <person name="Willems A."/>
        </authorList>
    </citation>
    <scope>NUCLEOTIDE SEQUENCE [LARGE SCALE GENOMIC DNA]</scope>
    <source>
        <strain evidence="3">STM 196</strain>
    </source>
</reference>
<keyword evidence="3" id="KW-1185">Reference proteome</keyword>
<evidence type="ECO:0000313" key="3">
    <source>
        <dbReference type="Proteomes" id="UP000241444"/>
    </source>
</evidence>
<evidence type="ECO:0000313" key="2">
    <source>
        <dbReference type="EMBL" id="PSH63762.1"/>
    </source>
</evidence>
<keyword evidence="1" id="KW-0812">Transmembrane</keyword>
<proteinExistence type="predicted"/>
<keyword evidence="1" id="KW-1133">Transmembrane helix</keyword>
<dbReference type="AlphaFoldDB" id="A0A2P7BBF3"/>
<name>A0A2P7BBF3_9HYPH</name>
<evidence type="ECO:0000256" key="1">
    <source>
        <dbReference type="SAM" id="Phobius"/>
    </source>
</evidence>
<dbReference type="EMBL" id="PGGO01000023">
    <property type="protein sequence ID" value="PSH63762.1"/>
    <property type="molecule type" value="Genomic_DNA"/>
</dbReference>
<keyword evidence="1" id="KW-0472">Membrane</keyword>
<protein>
    <submittedName>
        <fullName evidence="2">Uncharacterized protein</fullName>
    </submittedName>
</protein>
<dbReference type="Proteomes" id="UP000241444">
    <property type="component" value="Unassembled WGS sequence"/>
</dbReference>